<organism evidence="1 2">
    <name type="scientific">Chryseobacterium formosense</name>
    <dbReference type="NCBI Taxonomy" id="236814"/>
    <lineage>
        <taxon>Bacteria</taxon>
        <taxon>Pseudomonadati</taxon>
        <taxon>Bacteroidota</taxon>
        <taxon>Flavobacteriia</taxon>
        <taxon>Flavobacteriales</taxon>
        <taxon>Weeksellaceae</taxon>
        <taxon>Chryseobacterium group</taxon>
        <taxon>Chryseobacterium</taxon>
    </lineage>
</organism>
<dbReference type="AlphaFoldDB" id="A0A085Z4A2"/>
<dbReference type="Gene3D" id="3.10.129.10">
    <property type="entry name" value="Hotdog Thioesterase"/>
    <property type="match status" value="1"/>
</dbReference>
<name>A0A085Z4A2_9FLAO</name>
<keyword evidence="2" id="KW-1185">Reference proteome</keyword>
<evidence type="ECO:0000313" key="1">
    <source>
        <dbReference type="EMBL" id="KFE99265.1"/>
    </source>
</evidence>
<protein>
    <submittedName>
        <fullName evidence="1">ABC transporter permease</fullName>
    </submittedName>
</protein>
<dbReference type="InterPro" id="IPR016776">
    <property type="entry name" value="ApeP-like_dehydratase"/>
</dbReference>
<dbReference type="eggNOG" id="COG4706">
    <property type="taxonomic scope" value="Bacteria"/>
</dbReference>
<proteinExistence type="predicted"/>
<dbReference type="Proteomes" id="UP000028713">
    <property type="component" value="Unassembled WGS sequence"/>
</dbReference>
<reference evidence="1 2" key="1">
    <citation type="submission" date="2014-07" db="EMBL/GenBank/DDBJ databases">
        <title>Genome of Chryseobacterium formosense LMG 24722.</title>
        <authorList>
            <person name="Pipes S.E."/>
            <person name="Stropko S.J."/>
            <person name="Newman J.D."/>
        </authorList>
    </citation>
    <scope>NUCLEOTIDE SEQUENCE [LARGE SCALE GENOMIC DNA]</scope>
    <source>
        <strain evidence="1 2">LMG 24722</strain>
    </source>
</reference>
<accession>A0A085Z4A2</accession>
<sequence>MELKEENLINIHNFLPHREPMLMVDYILELTPEKVITSFEITSDNIFVYNDHFVEAGLIEHSAQTSSSILGQSFFENPESNTKVIGFITNIKKIEVFGSPKVGDKIISKASLISKYENICQIFCETFLDNELLIRTEISLFIQEIES</sequence>
<dbReference type="STRING" id="236814.IX39_00880"/>
<dbReference type="EMBL" id="JPRP01000001">
    <property type="protein sequence ID" value="KFE99265.1"/>
    <property type="molecule type" value="Genomic_DNA"/>
</dbReference>
<dbReference type="Pfam" id="PF22817">
    <property type="entry name" value="ApeP-like"/>
    <property type="match status" value="1"/>
</dbReference>
<dbReference type="OrthoDB" id="826697at2"/>
<dbReference type="InterPro" id="IPR029069">
    <property type="entry name" value="HotDog_dom_sf"/>
</dbReference>
<gene>
    <name evidence="1" type="ORF">IX39_00880</name>
</gene>
<dbReference type="RefSeq" id="WP_034672567.1">
    <property type="nucleotide sequence ID" value="NZ_FPAP01000007.1"/>
</dbReference>
<dbReference type="SUPFAM" id="SSF54637">
    <property type="entry name" value="Thioesterase/thiol ester dehydrase-isomerase"/>
    <property type="match status" value="1"/>
</dbReference>
<comment type="caution">
    <text evidence="1">The sequence shown here is derived from an EMBL/GenBank/DDBJ whole genome shotgun (WGS) entry which is preliminary data.</text>
</comment>
<evidence type="ECO:0000313" key="2">
    <source>
        <dbReference type="Proteomes" id="UP000028713"/>
    </source>
</evidence>